<dbReference type="AlphaFoldDB" id="A0A644SZ60"/>
<evidence type="ECO:0000256" key="4">
    <source>
        <dbReference type="ARBA" id="ARBA00023027"/>
    </source>
</evidence>
<dbReference type="GO" id="GO:0051287">
    <property type="term" value="F:NAD binding"/>
    <property type="evidence" value="ECO:0007669"/>
    <property type="project" value="InterPro"/>
</dbReference>
<evidence type="ECO:0000313" key="7">
    <source>
        <dbReference type="EMBL" id="MPL59915.1"/>
    </source>
</evidence>
<dbReference type="Pfam" id="PF02826">
    <property type="entry name" value="2-Hacid_dh_C"/>
    <property type="match status" value="1"/>
</dbReference>
<dbReference type="EC" id="1.1.1.81" evidence="7"/>
<evidence type="ECO:0000256" key="3">
    <source>
        <dbReference type="ARBA" id="ARBA00023002"/>
    </source>
</evidence>
<comment type="caution">
    <text evidence="7">The sequence shown here is derived from an EMBL/GenBank/DDBJ whole genome shotgun (WGS) entry which is preliminary data.</text>
</comment>
<dbReference type="InterPro" id="IPR050857">
    <property type="entry name" value="D-2-hydroxyacid_DH"/>
</dbReference>
<accession>A0A644SZ60</accession>
<dbReference type="GO" id="GO:0016618">
    <property type="term" value="F:hydroxypyruvate reductase [NAD(P)H] activity"/>
    <property type="evidence" value="ECO:0007669"/>
    <property type="project" value="UniProtKB-EC"/>
</dbReference>
<dbReference type="InterPro" id="IPR029753">
    <property type="entry name" value="D-isomer_DH_CS"/>
</dbReference>
<feature type="domain" description="D-isomer specific 2-hydroxyacid dehydrogenase catalytic" evidence="5">
    <location>
        <begin position="7"/>
        <end position="318"/>
    </location>
</feature>
<keyword evidence="7" id="KW-0670">Pyruvate</keyword>
<dbReference type="InterPro" id="IPR029752">
    <property type="entry name" value="D-isomer_DH_CS1"/>
</dbReference>
<dbReference type="SUPFAM" id="SSF51735">
    <property type="entry name" value="NAD(P)-binding Rossmann-fold domains"/>
    <property type="match status" value="1"/>
</dbReference>
<dbReference type="PANTHER" id="PTHR42789:SF1">
    <property type="entry name" value="D-ISOMER SPECIFIC 2-HYDROXYACID DEHYDROGENASE FAMILY PROTEIN (AFU_ORTHOLOGUE AFUA_6G10090)"/>
    <property type="match status" value="1"/>
</dbReference>
<comment type="similarity">
    <text evidence="1">Belongs to the D-isomer specific 2-hydroxyacid dehydrogenase family.</text>
</comment>
<feature type="domain" description="D-isomer specific 2-hydroxyacid dehydrogenase NAD-binding" evidence="6">
    <location>
        <begin position="109"/>
        <end position="288"/>
    </location>
</feature>
<dbReference type="PANTHER" id="PTHR42789">
    <property type="entry name" value="D-ISOMER SPECIFIC 2-HYDROXYACID DEHYDROGENASE FAMILY PROTEIN (AFU_ORTHOLOGUE AFUA_6G10090)"/>
    <property type="match status" value="1"/>
</dbReference>
<name>A0A644SZ60_9ZZZZ</name>
<dbReference type="EMBL" id="VSSQ01000010">
    <property type="protein sequence ID" value="MPL59915.1"/>
    <property type="molecule type" value="Genomic_DNA"/>
</dbReference>
<dbReference type="Pfam" id="PF00389">
    <property type="entry name" value="2-Hacid_dh"/>
    <property type="match status" value="1"/>
</dbReference>
<dbReference type="GO" id="GO:0008652">
    <property type="term" value="P:amino acid biosynthetic process"/>
    <property type="evidence" value="ECO:0007669"/>
    <property type="project" value="UniProtKB-KW"/>
</dbReference>
<dbReference type="InterPro" id="IPR006140">
    <property type="entry name" value="D-isomer_DH_NAD-bd"/>
</dbReference>
<keyword evidence="4" id="KW-0520">NAD</keyword>
<gene>
    <name evidence="7" type="ORF">SDC9_05471</name>
</gene>
<evidence type="ECO:0000259" key="5">
    <source>
        <dbReference type="Pfam" id="PF00389"/>
    </source>
</evidence>
<sequence length="336" mass="36041">MNEQWTVLLPEPIEEEAKQLLIDSGLKVVQSPGKDPAVVGPLMVDADAVVLRTGIKMTPELIAQGKKLKTISRTGAGFDNVDLKAATEHGVIVSSSLGVNTTTVAEHALALIFALYKQLPTLDRETRKGNFKIRYAYLPKDLRGKTLGVIGCGRIGQTIAKACYDSFGMKIVGYDEFLPPAVQKSLSSWIEFVDLGELCRRSDLITMHVPLTDGTRNLINAERLSLMKKDAVIVNTSRGGVIDEVALAAALKAGKLGGAGLDVFDDEPPKADNPLLDCDNALLTPHAAALTTECVVRMAVAGSQRVIDMAAGFNPGNIANPEVLSLERWKGLKAKN</sequence>
<dbReference type="InterPro" id="IPR036291">
    <property type="entry name" value="NAD(P)-bd_dom_sf"/>
</dbReference>
<evidence type="ECO:0000259" key="6">
    <source>
        <dbReference type="Pfam" id="PF02826"/>
    </source>
</evidence>
<keyword evidence="2" id="KW-0028">Amino-acid biosynthesis</keyword>
<keyword evidence="3 7" id="KW-0560">Oxidoreductase</keyword>
<dbReference type="Gene3D" id="3.40.50.720">
    <property type="entry name" value="NAD(P)-binding Rossmann-like Domain"/>
    <property type="match status" value="2"/>
</dbReference>
<dbReference type="CDD" id="cd12173">
    <property type="entry name" value="PGDH_4"/>
    <property type="match status" value="1"/>
</dbReference>
<proteinExistence type="inferred from homology"/>
<evidence type="ECO:0000256" key="1">
    <source>
        <dbReference type="ARBA" id="ARBA00005854"/>
    </source>
</evidence>
<organism evidence="7">
    <name type="scientific">bioreactor metagenome</name>
    <dbReference type="NCBI Taxonomy" id="1076179"/>
    <lineage>
        <taxon>unclassified sequences</taxon>
        <taxon>metagenomes</taxon>
        <taxon>ecological metagenomes</taxon>
    </lineage>
</organism>
<dbReference type="FunFam" id="3.40.50.720:FF:000203">
    <property type="entry name" value="D-3-phosphoglycerate dehydrogenase (SerA)"/>
    <property type="match status" value="1"/>
</dbReference>
<protein>
    <submittedName>
        <fullName evidence="7">Hydroxypyruvate reductase</fullName>
        <ecNumber evidence="7">1.1.1.81</ecNumber>
    </submittedName>
</protein>
<evidence type="ECO:0000256" key="2">
    <source>
        <dbReference type="ARBA" id="ARBA00022605"/>
    </source>
</evidence>
<dbReference type="PROSITE" id="PS00065">
    <property type="entry name" value="D_2_HYDROXYACID_DH_1"/>
    <property type="match status" value="1"/>
</dbReference>
<dbReference type="SUPFAM" id="SSF52283">
    <property type="entry name" value="Formate/glycerate dehydrogenase catalytic domain-like"/>
    <property type="match status" value="1"/>
</dbReference>
<dbReference type="InterPro" id="IPR006139">
    <property type="entry name" value="D-isomer_2_OHA_DH_cat_dom"/>
</dbReference>
<reference evidence="7" key="1">
    <citation type="submission" date="2019-08" db="EMBL/GenBank/DDBJ databases">
        <authorList>
            <person name="Kucharzyk K."/>
            <person name="Murdoch R.W."/>
            <person name="Higgins S."/>
            <person name="Loffler F."/>
        </authorList>
    </citation>
    <scope>NUCLEOTIDE SEQUENCE</scope>
</reference>
<dbReference type="PROSITE" id="PS00671">
    <property type="entry name" value="D_2_HYDROXYACID_DH_3"/>
    <property type="match status" value="1"/>
</dbReference>